<gene>
    <name evidence="1" type="ORF">ANN_19852</name>
</gene>
<sequence length="204" mass="23305">MIAACRLVFQSQSVRRRHGDRQQVCGPQQWHLRGSADAESPGSLQDLPLQQRGWLLPRKNACELGTFTLYITQTFYVSDPHQLVQRSTRKLLGVQFKVCHGSLYAVMWLVDEPREFNVLTLPQRCITYLPEKLPSKYGFHSEEYLPIRTGPIIDRATSSIEEATTQRNDRLKLKKRRLDYGAADSVNGPTDFVDSIGDRLDSNI</sequence>
<comment type="caution">
    <text evidence="1">The sequence shown here is derived from an EMBL/GenBank/DDBJ whole genome shotgun (WGS) entry which is preliminary data.</text>
</comment>
<reference evidence="1 2" key="1">
    <citation type="journal article" date="2022" name="Allergy">
        <title>Genome assembly and annotation of Periplaneta americana reveal a comprehensive cockroach allergen profile.</title>
        <authorList>
            <person name="Wang L."/>
            <person name="Xiong Q."/>
            <person name="Saelim N."/>
            <person name="Wang L."/>
            <person name="Nong W."/>
            <person name="Wan A.T."/>
            <person name="Shi M."/>
            <person name="Liu X."/>
            <person name="Cao Q."/>
            <person name="Hui J.H.L."/>
            <person name="Sookrung N."/>
            <person name="Leung T.F."/>
            <person name="Tungtrongchitr A."/>
            <person name="Tsui S.K.W."/>
        </authorList>
    </citation>
    <scope>NUCLEOTIDE SEQUENCE [LARGE SCALE GENOMIC DNA]</scope>
    <source>
        <strain evidence="1">PWHHKU_190912</strain>
    </source>
</reference>
<dbReference type="EMBL" id="JAJSOF020000031">
    <property type="protein sequence ID" value="KAJ4431255.1"/>
    <property type="molecule type" value="Genomic_DNA"/>
</dbReference>
<dbReference type="Proteomes" id="UP001148838">
    <property type="component" value="Unassembled WGS sequence"/>
</dbReference>
<organism evidence="1 2">
    <name type="scientific">Periplaneta americana</name>
    <name type="common">American cockroach</name>
    <name type="synonym">Blatta americana</name>
    <dbReference type="NCBI Taxonomy" id="6978"/>
    <lineage>
        <taxon>Eukaryota</taxon>
        <taxon>Metazoa</taxon>
        <taxon>Ecdysozoa</taxon>
        <taxon>Arthropoda</taxon>
        <taxon>Hexapoda</taxon>
        <taxon>Insecta</taxon>
        <taxon>Pterygota</taxon>
        <taxon>Neoptera</taxon>
        <taxon>Polyneoptera</taxon>
        <taxon>Dictyoptera</taxon>
        <taxon>Blattodea</taxon>
        <taxon>Blattoidea</taxon>
        <taxon>Blattidae</taxon>
        <taxon>Blattinae</taxon>
        <taxon>Periplaneta</taxon>
    </lineage>
</organism>
<keyword evidence="2" id="KW-1185">Reference proteome</keyword>
<evidence type="ECO:0000313" key="1">
    <source>
        <dbReference type="EMBL" id="KAJ4431255.1"/>
    </source>
</evidence>
<proteinExistence type="predicted"/>
<name>A0ABQ8SBP3_PERAM</name>
<evidence type="ECO:0000313" key="2">
    <source>
        <dbReference type="Proteomes" id="UP001148838"/>
    </source>
</evidence>
<protein>
    <submittedName>
        <fullName evidence="1">Uncharacterized protein</fullName>
    </submittedName>
</protein>
<accession>A0ABQ8SBP3</accession>